<sequence length="750" mass="86552">MHEIIPDLFDRYKLLGYEFNGSNPYQQALELRDHLFSSMPAGSPITKPYWFAPGTEFNHAQWRLLIETKKGPSLKRTIDFDIKLYDGSNLLDPKNENLLNTIRLLIAYRVHNRFTGGQVFAPEYAYQTLTRTLQIADWMLLNGERFRICEQGLSQLSANSIYHLLNEITILPTSEAVYNYSSKLTDWIRQHLHLVSEHEIAEAASDNDFILDFETVDRELNLTDHELIRSRVLFLKLGYYEKVNGSLLLRPQPILNEIYSGTLNGKSIRPLHFGELNIGESSYDAEYPSVEVKRNEKEGPSHRTLNSYIQTFRTLSIIEECETGADNNMLQSLTLQRVIAGKEFMQPMRYRTAPIEVTLQAIRCSLEFLFENTDWVLDAVYRVIEAKSNQTMDSISLNDFVLGMTPKHPIACGIRYWSVQRSNPEFYNLLRANSTLAELYQVLIGSVQIVTGAVMARRRDEITYLDSKICLEPRTDPSLPENANTHYYLVFDAAKLGAAGRREQLKRPLPRVVALFIWKLKEFNRRVDAVITNKVSTLFRGISRINAAVTEGGRFTHYNTVNLACDYFQLPTIMDDGVEKRYYIRQHQLRRFYAIAFFWGTDNPEFETLSYMLGHSDAKLFYHYVTEHVTGRILQEAKANRIQASLKAGRRDIEGLDELIQKLRKDFNTKQIHIKTYNEVFNSLTPMHEDKLIETQPGFDEYLSTYTCEGQILDYLTDGKITLEPDFFEVVGADGQVISKFNLVLKVKDI</sequence>
<dbReference type="KEGG" id="ppg:PputGB1_1640"/>
<dbReference type="eggNOG" id="COG0582">
    <property type="taxonomic scope" value="Bacteria"/>
</dbReference>
<name>B0KGC2_PSEPG</name>
<reference evidence="1 2" key="1">
    <citation type="submission" date="2008-01" db="EMBL/GenBank/DDBJ databases">
        <title>Complete sequence of Pseudomonas putida GB-1.</title>
        <authorList>
            <consortium name="US DOE Joint Genome Institute"/>
            <person name="Copeland A."/>
            <person name="Lucas S."/>
            <person name="Lapidus A."/>
            <person name="Barry K."/>
            <person name="Glavina del Rio T."/>
            <person name="Dalin E."/>
            <person name="Tice H."/>
            <person name="Pitluck S."/>
            <person name="Bruce D."/>
            <person name="Goodwin L."/>
            <person name="Chertkov O."/>
            <person name="Brettin T."/>
            <person name="Detter J.C."/>
            <person name="Han C."/>
            <person name="Kuske C.R."/>
            <person name="Schmutz J."/>
            <person name="Larimer F."/>
            <person name="Land M."/>
            <person name="Hauser L."/>
            <person name="Kyrpides N."/>
            <person name="Kim E."/>
            <person name="McCarthy J.K."/>
            <person name="Richardson P."/>
        </authorList>
    </citation>
    <scope>NUCLEOTIDE SEQUENCE [LARGE SCALE GENOMIC DNA]</scope>
    <source>
        <strain evidence="1 2">GB-1</strain>
    </source>
</reference>
<dbReference type="Proteomes" id="UP000002157">
    <property type="component" value="Chromosome"/>
</dbReference>
<protein>
    <recommendedName>
        <fullName evidence="3">Integrase</fullName>
    </recommendedName>
</protein>
<dbReference type="HOGENOM" id="CLU_024252_0_0_6"/>
<evidence type="ECO:0008006" key="3">
    <source>
        <dbReference type="Google" id="ProtNLM"/>
    </source>
</evidence>
<proteinExistence type="predicted"/>
<organism evidence="1 2">
    <name type="scientific">Pseudomonas putida (strain GB-1)</name>
    <dbReference type="NCBI Taxonomy" id="76869"/>
    <lineage>
        <taxon>Bacteria</taxon>
        <taxon>Pseudomonadati</taxon>
        <taxon>Pseudomonadota</taxon>
        <taxon>Gammaproteobacteria</taxon>
        <taxon>Pseudomonadales</taxon>
        <taxon>Pseudomonadaceae</taxon>
        <taxon>Pseudomonas</taxon>
    </lineage>
</organism>
<dbReference type="EMBL" id="CP000926">
    <property type="protein sequence ID" value="ABY97543.1"/>
    <property type="molecule type" value="Genomic_DNA"/>
</dbReference>
<evidence type="ECO:0000313" key="2">
    <source>
        <dbReference type="Proteomes" id="UP000002157"/>
    </source>
</evidence>
<evidence type="ECO:0000313" key="1">
    <source>
        <dbReference type="EMBL" id="ABY97543.1"/>
    </source>
</evidence>
<dbReference type="AlphaFoldDB" id="B0KGC2"/>
<dbReference type="RefSeq" id="WP_012271306.1">
    <property type="nucleotide sequence ID" value="NC_010322.1"/>
</dbReference>
<gene>
    <name evidence="1" type="ordered locus">PputGB1_1640</name>
</gene>
<accession>B0KGC2</accession>